<dbReference type="SMART" id="SM00878">
    <property type="entry name" value="Biotin_carb_C"/>
    <property type="match status" value="1"/>
</dbReference>
<organism evidence="10 11">
    <name type="scientific">Actinacidiphila paucisporea</name>
    <dbReference type="NCBI Taxonomy" id="310782"/>
    <lineage>
        <taxon>Bacteria</taxon>
        <taxon>Bacillati</taxon>
        <taxon>Actinomycetota</taxon>
        <taxon>Actinomycetes</taxon>
        <taxon>Kitasatosporales</taxon>
        <taxon>Streptomycetaceae</taxon>
        <taxon>Actinacidiphila</taxon>
    </lineage>
</organism>
<dbReference type="InterPro" id="IPR005479">
    <property type="entry name" value="CPAse_ATP-bd"/>
</dbReference>
<keyword evidence="2" id="KW-0436">Ligase</keyword>
<evidence type="ECO:0000256" key="2">
    <source>
        <dbReference type="ARBA" id="ARBA00022598"/>
    </source>
</evidence>
<feature type="domain" description="Lipoyl-binding" evidence="7">
    <location>
        <begin position="593"/>
        <end position="669"/>
    </location>
</feature>
<comment type="cofactor">
    <cofactor evidence="1">
        <name>biotin</name>
        <dbReference type="ChEBI" id="CHEBI:57586"/>
    </cofactor>
</comment>
<dbReference type="EMBL" id="FRBI01000012">
    <property type="protein sequence ID" value="SHM54999.1"/>
    <property type="molecule type" value="Genomic_DNA"/>
</dbReference>
<accession>A0A1M7JPH2</accession>
<dbReference type="Pfam" id="PF00364">
    <property type="entry name" value="Biotin_lipoyl"/>
    <property type="match status" value="1"/>
</dbReference>
<dbReference type="PROSITE" id="PS00867">
    <property type="entry name" value="CPSASE_2"/>
    <property type="match status" value="1"/>
</dbReference>
<dbReference type="FunFam" id="3.40.50.20:FF:000010">
    <property type="entry name" value="Propionyl-CoA carboxylase subunit alpha"/>
    <property type="match status" value="1"/>
</dbReference>
<dbReference type="InterPro" id="IPR011764">
    <property type="entry name" value="Biotin_carboxylation_dom"/>
</dbReference>
<feature type="domain" description="ATP-grasp" evidence="8">
    <location>
        <begin position="100"/>
        <end position="311"/>
    </location>
</feature>
<keyword evidence="3 6" id="KW-0547">Nucleotide-binding</keyword>
<dbReference type="Gene3D" id="3.30.470.20">
    <property type="entry name" value="ATP-grasp fold, B domain"/>
    <property type="match status" value="1"/>
</dbReference>
<dbReference type="PROSITE" id="PS50968">
    <property type="entry name" value="BIOTINYL_LIPOYL"/>
    <property type="match status" value="1"/>
</dbReference>
<proteinExistence type="predicted"/>
<keyword evidence="4 6" id="KW-0067">ATP-binding</keyword>
<dbReference type="STRING" id="310782.SAMN05216499_1127"/>
<keyword evidence="5" id="KW-0092">Biotin</keyword>
<feature type="domain" description="Biotin carboxylation" evidence="9">
    <location>
        <begin position="4"/>
        <end position="449"/>
    </location>
</feature>
<evidence type="ECO:0000256" key="3">
    <source>
        <dbReference type="ARBA" id="ARBA00022741"/>
    </source>
</evidence>
<keyword evidence="11" id="KW-1185">Reference proteome</keyword>
<dbReference type="InterPro" id="IPR005482">
    <property type="entry name" value="Biotin_COase_C"/>
</dbReference>
<sequence>MGTPIGSVLVANRGEIARRVMRSCRDLGIATVAVHSDADASAAHVVEADAAVRLPGDAPADTYLRADLLVAAALSAGADAVHPGYGFLSESAGFARAVTAAGLVWIGPPAAAVEAMGSKTRAKELMAAAGVPVFAALDPAAVTAADLPLLVKAAAGGGGRGMRVVRDLALLEGELESARAEAAAAFGDGEVFVEPYVEGARHVEVQVLADGHGTVWALGERDCSLQRRHQKVIEETPAPGLPARLRAELHAAAVRAARSIGYRGAGTAEFLVSADGRPYFLEMNTRLQVEHPVTECVTGLDLVAWQIRIAEGAALPPEPPAARGHAVEARLCAEDPARGWQPQPGDLRLLEVLGVDAEFAVPPGREAGLRLDSGVTGGERIGVHYDPMLAKVIAWAPTRAEAVRQLAHALERARLHGPVTNRDLLVRALRHPDFAAARLDTGFLDRNAADLGLAPAGGTGQPADPGTTPGDAERFAALAAALADAARRTSQPGAPVPLRLGGWRNLPSQPQLKRFRSEPDGHTYEIRYRLDRDGLTAEGFDGVRLVSAAADRVVLEVGGVRRTYRVAVHPERTFVDSPSGSAALTALPRFPDPEQSAAPGSLRAPMPGTVVRTAGFAAGDRVEAGQPLLWLEAMKMEHVIAAPAAGTLLELTTEVGRQVELGAVLAVVKEEREEQAS</sequence>
<dbReference type="SUPFAM" id="SSF51246">
    <property type="entry name" value="Rudiment single hybrid motif"/>
    <property type="match status" value="1"/>
</dbReference>
<evidence type="ECO:0000259" key="7">
    <source>
        <dbReference type="PROSITE" id="PS50968"/>
    </source>
</evidence>
<dbReference type="PANTHER" id="PTHR18866">
    <property type="entry name" value="CARBOXYLASE:PYRUVATE/ACETYL-COA/PROPIONYL-COA CARBOXYLASE"/>
    <property type="match status" value="1"/>
</dbReference>
<dbReference type="InterPro" id="IPR011761">
    <property type="entry name" value="ATP-grasp"/>
</dbReference>
<dbReference type="RefSeq" id="WP_073499953.1">
    <property type="nucleotide sequence ID" value="NZ_FRBI01000012.1"/>
</dbReference>
<dbReference type="PROSITE" id="PS00188">
    <property type="entry name" value="BIOTIN"/>
    <property type="match status" value="1"/>
</dbReference>
<dbReference type="InterPro" id="IPR048429">
    <property type="entry name" value="MCC_alpha_BT"/>
</dbReference>
<evidence type="ECO:0000259" key="9">
    <source>
        <dbReference type="PROSITE" id="PS50979"/>
    </source>
</evidence>
<dbReference type="InterPro" id="IPR001882">
    <property type="entry name" value="Biotin_BS"/>
</dbReference>
<dbReference type="InterPro" id="IPR000089">
    <property type="entry name" value="Biotin_lipoyl"/>
</dbReference>
<dbReference type="OrthoDB" id="9760256at2"/>
<dbReference type="InterPro" id="IPR011053">
    <property type="entry name" value="Single_hybrid_motif"/>
</dbReference>
<evidence type="ECO:0000256" key="6">
    <source>
        <dbReference type="PROSITE-ProRule" id="PRU00409"/>
    </source>
</evidence>
<dbReference type="SUPFAM" id="SSF52440">
    <property type="entry name" value="PreATP-grasp domain"/>
    <property type="match status" value="1"/>
</dbReference>
<evidence type="ECO:0000256" key="1">
    <source>
        <dbReference type="ARBA" id="ARBA00001953"/>
    </source>
</evidence>
<dbReference type="Pfam" id="PF00289">
    <property type="entry name" value="Biotin_carb_N"/>
    <property type="match status" value="1"/>
</dbReference>
<dbReference type="InterPro" id="IPR016185">
    <property type="entry name" value="PreATP-grasp_dom_sf"/>
</dbReference>
<dbReference type="GO" id="GO:0005524">
    <property type="term" value="F:ATP binding"/>
    <property type="evidence" value="ECO:0007669"/>
    <property type="project" value="UniProtKB-UniRule"/>
</dbReference>
<evidence type="ECO:0000256" key="5">
    <source>
        <dbReference type="ARBA" id="ARBA00023267"/>
    </source>
</evidence>
<dbReference type="GO" id="GO:0046872">
    <property type="term" value="F:metal ion binding"/>
    <property type="evidence" value="ECO:0007669"/>
    <property type="project" value="InterPro"/>
</dbReference>
<dbReference type="SUPFAM" id="SSF51230">
    <property type="entry name" value="Single hybrid motif"/>
    <property type="match status" value="1"/>
</dbReference>
<dbReference type="PANTHER" id="PTHR18866:SF126">
    <property type="entry name" value="BIOTIN CARBOXYLASE"/>
    <property type="match status" value="1"/>
</dbReference>
<dbReference type="PROSITE" id="PS50979">
    <property type="entry name" value="BC"/>
    <property type="match status" value="1"/>
</dbReference>
<dbReference type="PROSITE" id="PS50975">
    <property type="entry name" value="ATP_GRASP"/>
    <property type="match status" value="1"/>
</dbReference>
<dbReference type="AlphaFoldDB" id="A0A1M7JPH2"/>
<evidence type="ECO:0000259" key="8">
    <source>
        <dbReference type="PROSITE" id="PS50975"/>
    </source>
</evidence>
<name>A0A1M7JPH2_9ACTN</name>
<dbReference type="InterPro" id="IPR005481">
    <property type="entry name" value="BC-like_N"/>
</dbReference>
<dbReference type="Proteomes" id="UP000184111">
    <property type="component" value="Unassembled WGS sequence"/>
</dbReference>
<dbReference type="InterPro" id="IPR011054">
    <property type="entry name" value="Rudment_hybrid_motif"/>
</dbReference>
<gene>
    <name evidence="10" type="ORF">SAMN05216499_1127</name>
</gene>
<dbReference type="Pfam" id="PF02785">
    <property type="entry name" value="Biotin_carb_C"/>
    <property type="match status" value="1"/>
</dbReference>
<dbReference type="SUPFAM" id="SSF56059">
    <property type="entry name" value="Glutathione synthetase ATP-binding domain-like"/>
    <property type="match status" value="1"/>
</dbReference>
<evidence type="ECO:0000313" key="11">
    <source>
        <dbReference type="Proteomes" id="UP000184111"/>
    </source>
</evidence>
<dbReference type="Gene3D" id="2.40.50.100">
    <property type="match status" value="1"/>
</dbReference>
<reference evidence="10 11" key="1">
    <citation type="submission" date="2016-11" db="EMBL/GenBank/DDBJ databases">
        <authorList>
            <person name="Jaros S."/>
            <person name="Januszkiewicz K."/>
            <person name="Wedrychowicz H."/>
        </authorList>
    </citation>
    <scope>NUCLEOTIDE SEQUENCE [LARGE SCALE GENOMIC DNA]</scope>
    <source>
        <strain evidence="10 11">CGMCC 4.2025</strain>
    </source>
</reference>
<protein>
    <submittedName>
        <fullName evidence="10">Propionyl-CoA carboxylase alpha chain</fullName>
    </submittedName>
</protein>
<evidence type="ECO:0000313" key="10">
    <source>
        <dbReference type="EMBL" id="SHM54999.1"/>
    </source>
</evidence>
<dbReference type="Pfam" id="PF21139">
    <property type="entry name" value="BT_MCC_alpha"/>
    <property type="match status" value="1"/>
</dbReference>
<dbReference type="Pfam" id="PF02786">
    <property type="entry name" value="CPSase_L_D2"/>
    <property type="match status" value="1"/>
</dbReference>
<dbReference type="InterPro" id="IPR050856">
    <property type="entry name" value="Biotin_carboxylase_complex"/>
</dbReference>
<dbReference type="GO" id="GO:0016874">
    <property type="term" value="F:ligase activity"/>
    <property type="evidence" value="ECO:0007669"/>
    <property type="project" value="UniProtKB-KW"/>
</dbReference>
<dbReference type="CDD" id="cd06850">
    <property type="entry name" value="biotinyl_domain"/>
    <property type="match status" value="1"/>
</dbReference>
<evidence type="ECO:0000256" key="4">
    <source>
        <dbReference type="ARBA" id="ARBA00022840"/>
    </source>
</evidence>